<evidence type="ECO:0000313" key="1">
    <source>
        <dbReference type="EMBL" id="AJI13465.1"/>
    </source>
</evidence>
<dbReference type="AlphaFoldDB" id="A0AAN0SZQ7"/>
<protein>
    <submittedName>
        <fullName evidence="1">Uncharacterized protein</fullName>
    </submittedName>
</protein>
<reference evidence="1 2" key="1">
    <citation type="journal article" date="2015" name="Genome Announc.">
        <title>Complete genome sequences for 35 biothreat assay-relevant bacillus species.</title>
        <authorList>
            <person name="Johnson S.L."/>
            <person name="Daligault H.E."/>
            <person name="Davenport K.W."/>
            <person name="Jaissle J."/>
            <person name="Frey K.G."/>
            <person name="Ladner J.T."/>
            <person name="Broomall S.M."/>
            <person name="Bishop-Lilly K.A."/>
            <person name="Bruce D.C."/>
            <person name="Gibbons H.S."/>
            <person name="Coyne S.R."/>
            <person name="Lo C.C."/>
            <person name="Meincke L."/>
            <person name="Munk A.C."/>
            <person name="Koroleva G.I."/>
            <person name="Rosenzweig C.N."/>
            <person name="Palacios G.F."/>
            <person name="Redden C.L."/>
            <person name="Minogue T.D."/>
            <person name="Chain P.S."/>
        </authorList>
    </citation>
    <scope>NUCLEOTIDE SEQUENCE [LARGE SCALE GENOMIC DNA]</scope>
    <source>
        <strain evidence="1 2">03BB108</strain>
    </source>
</reference>
<organism evidence="1 2">
    <name type="scientific">Bacillus cereus 03BB108</name>
    <dbReference type="NCBI Taxonomy" id="451709"/>
    <lineage>
        <taxon>Bacteria</taxon>
        <taxon>Bacillati</taxon>
        <taxon>Bacillota</taxon>
        <taxon>Bacilli</taxon>
        <taxon>Bacillales</taxon>
        <taxon>Bacillaceae</taxon>
        <taxon>Bacillus</taxon>
        <taxon>Bacillus cereus group</taxon>
    </lineage>
</organism>
<proteinExistence type="predicted"/>
<gene>
    <name evidence="1" type="ORF">AK40_1661</name>
</gene>
<dbReference type="RefSeq" id="WP_014300256.1">
    <property type="nucleotide sequence ID" value="NZ_CP009641.1"/>
</dbReference>
<dbReference type="EMBL" id="CP009641">
    <property type="protein sequence ID" value="AJI13465.1"/>
    <property type="molecule type" value="Genomic_DNA"/>
</dbReference>
<evidence type="ECO:0000313" key="2">
    <source>
        <dbReference type="Proteomes" id="UP000031861"/>
    </source>
</evidence>
<name>A0AAN0SZQ7_BACCE</name>
<accession>A0AAN0SZQ7</accession>
<dbReference type="Proteomes" id="UP000031861">
    <property type="component" value="Chromosome"/>
</dbReference>
<sequence>MTDSFTIHTNASHCLNFMTTVYSLKKTFLSIRLFCQLKPFL</sequence>